<comment type="caution">
    <text evidence="2">The sequence shown here is derived from an EMBL/GenBank/DDBJ whole genome shotgun (WGS) entry which is preliminary data.</text>
</comment>
<dbReference type="AlphaFoldDB" id="A0A439D504"/>
<reference evidence="2 3" key="1">
    <citation type="submission" date="2018-12" db="EMBL/GenBank/DDBJ databases">
        <title>Draft genome sequence of Xylaria grammica IHI A82.</title>
        <authorList>
            <person name="Buettner E."/>
            <person name="Kellner H."/>
        </authorList>
    </citation>
    <scope>NUCLEOTIDE SEQUENCE [LARGE SCALE GENOMIC DNA]</scope>
    <source>
        <strain evidence="2 3">IHI A82</strain>
    </source>
</reference>
<feature type="region of interest" description="Disordered" evidence="1">
    <location>
        <begin position="17"/>
        <end position="131"/>
    </location>
</feature>
<evidence type="ECO:0000313" key="3">
    <source>
        <dbReference type="Proteomes" id="UP000286045"/>
    </source>
</evidence>
<name>A0A439D504_9PEZI</name>
<feature type="compositionally biased region" description="Low complexity" evidence="1">
    <location>
        <begin position="43"/>
        <end position="54"/>
    </location>
</feature>
<proteinExistence type="predicted"/>
<dbReference type="EMBL" id="RYZI01000153">
    <property type="protein sequence ID" value="RWA09478.1"/>
    <property type="molecule type" value="Genomic_DNA"/>
</dbReference>
<gene>
    <name evidence="2" type="ORF">EKO27_g5638</name>
</gene>
<keyword evidence="3" id="KW-1185">Reference proteome</keyword>
<sequence>MDDVEDTDTATAMAAAMGFSSFGAQKPNKRRKFNPSTDAFVASDSPSNSTSTSTLPFHRYNDNDGDNIAITGSNTVPLGVRKQNVDEIDLDGDQDEAHLTPDGQAAQPITTEDDEDPEPQYLDTSRPSAPIAVDSADAVQSRIDAIVGSSADASTSSPLPPRPSFSSIIASDGHSSRDRGGHQHNMTREGQSGTRWWEGYYDPAFIINPWDSLEKSNGLEPRGDWVSWEEAKTAQT</sequence>
<protein>
    <submittedName>
        <fullName evidence="2">Uncharacterized protein</fullName>
    </submittedName>
</protein>
<evidence type="ECO:0000313" key="2">
    <source>
        <dbReference type="EMBL" id="RWA09478.1"/>
    </source>
</evidence>
<organism evidence="2 3">
    <name type="scientific">Xylaria grammica</name>
    <dbReference type="NCBI Taxonomy" id="363999"/>
    <lineage>
        <taxon>Eukaryota</taxon>
        <taxon>Fungi</taxon>
        <taxon>Dikarya</taxon>
        <taxon>Ascomycota</taxon>
        <taxon>Pezizomycotina</taxon>
        <taxon>Sordariomycetes</taxon>
        <taxon>Xylariomycetidae</taxon>
        <taxon>Xylariales</taxon>
        <taxon>Xylariaceae</taxon>
        <taxon>Xylaria</taxon>
    </lineage>
</organism>
<dbReference type="Proteomes" id="UP000286045">
    <property type="component" value="Unassembled WGS sequence"/>
</dbReference>
<evidence type="ECO:0000256" key="1">
    <source>
        <dbReference type="SAM" id="MobiDB-lite"/>
    </source>
</evidence>
<feature type="region of interest" description="Disordered" evidence="1">
    <location>
        <begin position="149"/>
        <end position="190"/>
    </location>
</feature>
<accession>A0A439D504</accession>